<organism evidence="1 2">
    <name type="scientific">Spirosoma telluris</name>
    <dbReference type="NCBI Taxonomy" id="2183553"/>
    <lineage>
        <taxon>Bacteria</taxon>
        <taxon>Pseudomonadati</taxon>
        <taxon>Bacteroidota</taxon>
        <taxon>Cytophagia</taxon>
        <taxon>Cytophagales</taxon>
        <taxon>Cytophagaceae</taxon>
        <taxon>Spirosoma</taxon>
    </lineage>
</organism>
<dbReference type="EMBL" id="QLII01000001">
    <property type="protein sequence ID" value="RAI77135.1"/>
    <property type="molecule type" value="Genomic_DNA"/>
</dbReference>
<dbReference type="InterPro" id="IPR025336">
    <property type="entry name" value="SCO4226-like"/>
</dbReference>
<dbReference type="AlphaFoldDB" id="A0A327NQY3"/>
<protein>
    <submittedName>
        <fullName evidence="1">DUF4242 domain-containing protein</fullName>
    </submittedName>
</protein>
<evidence type="ECO:0000313" key="2">
    <source>
        <dbReference type="Proteomes" id="UP000249016"/>
    </source>
</evidence>
<proteinExistence type="predicted"/>
<accession>A0A327NQY3</accession>
<keyword evidence="2" id="KW-1185">Reference proteome</keyword>
<dbReference type="Proteomes" id="UP000249016">
    <property type="component" value="Unassembled WGS sequence"/>
</dbReference>
<dbReference type="Pfam" id="PF14026">
    <property type="entry name" value="SCO4226-like"/>
    <property type="match status" value="1"/>
</dbReference>
<reference evidence="1 2" key="1">
    <citation type="submission" date="2018-06" db="EMBL/GenBank/DDBJ databases">
        <title>Spirosoma sp. HMF3257 Genome sequencing and assembly.</title>
        <authorList>
            <person name="Kang H."/>
            <person name="Cha I."/>
            <person name="Kim H."/>
            <person name="Kang J."/>
            <person name="Joh K."/>
        </authorList>
    </citation>
    <scope>NUCLEOTIDE SEQUENCE [LARGE SCALE GENOMIC DNA]</scope>
    <source>
        <strain evidence="1 2">HMF3257</strain>
    </source>
</reference>
<name>A0A327NQY3_9BACT</name>
<comment type="caution">
    <text evidence="1">The sequence shown here is derived from an EMBL/GenBank/DDBJ whole genome shotgun (WGS) entry which is preliminary data.</text>
</comment>
<evidence type="ECO:0000313" key="1">
    <source>
        <dbReference type="EMBL" id="RAI77135.1"/>
    </source>
</evidence>
<sequence>MTSCGAIGALGNAYQWVQSYVTEDKIYCIHSTESEVAIREDARLGGFPVNSISKVVTVIDPVTAKL</sequence>
<gene>
    <name evidence="1" type="ORF">HMF3257_28430</name>
</gene>